<evidence type="ECO:0000313" key="1">
    <source>
        <dbReference type="EMBL" id="KAI4869353.1"/>
    </source>
</evidence>
<gene>
    <name evidence="1" type="ORF">F4820DRAFT_444206</name>
</gene>
<evidence type="ECO:0000313" key="2">
    <source>
        <dbReference type="Proteomes" id="UP001497700"/>
    </source>
</evidence>
<dbReference type="EMBL" id="MU393431">
    <property type="protein sequence ID" value="KAI4869353.1"/>
    <property type="molecule type" value="Genomic_DNA"/>
</dbReference>
<comment type="caution">
    <text evidence="1">The sequence shown here is derived from an EMBL/GenBank/DDBJ whole genome shotgun (WGS) entry which is preliminary data.</text>
</comment>
<reference evidence="1 2" key="1">
    <citation type="journal article" date="2022" name="New Phytol.">
        <title>Ecological generalism drives hyperdiversity of secondary metabolite gene clusters in xylarialean endophytes.</title>
        <authorList>
            <person name="Franco M.E.E."/>
            <person name="Wisecaver J.H."/>
            <person name="Arnold A.E."/>
            <person name="Ju Y.M."/>
            <person name="Slot J.C."/>
            <person name="Ahrendt S."/>
            <person name="Moore L.P."/>
            <person name="Eastman K.E."/>
            <person name="Scott K."/>
            <person name="Konkel Z."/>
            <person name="Mondo S.J."/>
            <person name="Kuo A."/>
            <person name="Hayes R.D."/>
            <person name="Haridas S."/>
            <person name="Andreopoulos B."/>
            <person name="Riley R."/>
            <person name="LaButti K."/>
            <person name="Pangilinan J."/>
            <person name="Lipzen A."/>
            <person name="Amirebrahimi M."/>
            <person name="Yan J."/>
            <person name="Adam C."/>
            <person name="Keymanesh K."/>
            <person name="Ng V."/>
            <person name="Louie K."/>
            <person name="Northen T."/>
            <person name="Drula E."/>
            <person name="Henrissat B."/>
            <person name="Hsieh H.M."/>
            <person name="Youens-Clark K."/>
            <person name="Lutzoni F."/>
            <person name="Miadlikowska J."/>
            <person name="Eastwood D.C."/>
            <person name="Hamelin R.C."/>
            <person name="Grigoriev I.V."/>
            <person name="U'Ren J.M."/>
        </authorList>
    </citation>
    <scope>NUCLEOTIDE SEQUENCE [LARGE SCALE GENOMIC DNA]</scope>
    <source>
        <strain evidence="1 2">CBS 119005</strain>
    </source>
</reference>
<organism evidence="1 2">
    <name type="scientific">Hypoxylon rubiginosum</name>
    <dbReference type="NCBI Taxonomy" id="110542"/>
    <lineage>
        <taxon>Eukaryota</taxon>
        <taxon>Fungi</taxon>
        <taxon>Dikarya</taxon>
        <taxon>Ascomycota</taxon>
        <taxon>Pezizomycotina</taxon>
        <taxon>Sordariomycetes</taxon>
        <taxon>Xylariomycetidae</taxon>
        <taxon>Xylariales</taxon>
        <taxon>Hypoxylaceae</taxon>
        <taxon>Hypoxylon</taxon>
    </lineage>
</organism>
<proteinExistence type="predicted"/>
<sequence length="158" mass="17695">MAVSLVFDEVLDPERLRQSLEGLVKRDGRMAKTGRPAKEGMLKWGLGYGVDMLVRAKENRMVCVPETYWPWILRCTVLQMALGPERPVAASIAMSLCKAFEGDLIPLAAESLYVSNAFGWADVLVIAHDVTSKPLSWLACQVRHGAHFPARSTRRRVW</sequence>
<accession>A0ACB9ZEC2</accession>
<keyword evidence="2" id="KW-1185">Reference proteome</keyword>
<protein>
    <submittedName>
        <fullName evidence="1">Uncharacterized protein</fullName>
    </submittedName>
</protein>
<name>A0ACB9ZEC2_9PEZI</name>
<dbReference type="Proteomes" id="UP001497700">
    <property type="component" value="Unassembled WGS sequence"/>
</dbReference>